<gene>
    <name evidence="1" type="ORF">BGTH12_LOCUS1377</name>
</gene>
<organism evidence="1 2">
    <name type="scientific">Blumeria graminis f. sp. triticale</name>
    <dbReference type="NCBI Taxonomy" id="1689686"/>
    <lineage>
        <taxon>Eukaryota</taxon>
        <taxon>Fungi</taxon>
        <taxon>Dikarya</taxon>
        <taxon>Ascomycota</taxon>
        <taxon>Pezizomycotina</taxon>
        <taxon>Leotiomycetes</taxon>
        <taxon>Erysiphales</taxon>
        <taxon>Erysiphaceae</taxon>
        <taxon>Blumeria</taxon>
    </lineage>
</organism>
<reference evidence="1" key="1">
    <citation type="submission" date="2020-10" db="EMBL/GenBank/DDBJ databases">
        <authorList>
            <person name="Muller C M."/>
        </authorList>
    </citation>
    <scope>NUCLEOTIDE SEQUENCE</scope>
    <source>
        <strain evidence="1">THUN-12</strain>
    </source>
</reference>
<comment type="caution">
    <text evidence="1">The sequence shown here is derived from an EMBL/GenBank/DDBJ whole genome shotgun (WGS) entry which is preliminary data.</text>
</comment>
<name>A0A9W4GBY7_BLUGR</name>
<protein>
    <submittedName>
        <fullName evidence="1">BgTH12-04124</fullName>
    </submittedName>
</protein>
<dbReference type="AlphaFoldDB" id="A0A9W4GBY7"/>
<evidence type="ECO:0000313" key="1">
    <source>
        <dbReference type="EMBL" id="CAD6500019.1"/>
    </source>
</evidence>
<proteinExistence type="predicted"/>
<sequence>MFIDRDSIKYFNTYLIFVPFDLHCTNLAYT</sequence>
<accession>A0A9W4GBY7</accession>
<evidence type="ECO:0000313" key="2">
    <source>
        <dbReference type="Proteomes" id="UP000683417"/>
    </source>
</evidence>
<dbReference type="EMBL" id="CAJHIT010000002">
    <property type="protein sequence ID" value="CAD6500019.1"/>
    <property type="molecule type" value="Genomic_DNA"/>
</dbReference>
<dbReference type="Proteomes" id="UP000683417">
    <property type="component" value="Unassembled WGS sequence"/>
</dbReference>